<dbReference type="InterPro" id="IPR052744">
    <property type="entry name" value="GPAT/DAPAT"/>
</dbReference>
<feature type="region of interest" description="Disordered" evidence="1">
    <location>
        <begin position="688"/>
        <end position="721"/>
    </location>
</feature>
<feature type="transmembrane region" description="Helical" evidence="2">
    <location>
        <begin position="531"/>
        <end position="551"/>
    </location>
</feature>
<feature type="transmembrane region" description="Helical" evidence="2">
    <location>
        <begin position="499"/>
        <end position="525"/>
    </location>
</feature>
<sequence length="743" mass="83911">MSESAENNDTTHESSNQTQEQSNRNTEMKKHYEDLRKAYKPPSNIRLLIYDIILWAFCVVFDCFFREIRSRGGFKVPKKDSIIFVAAPHANQFVDPIILMSQVKKTSGRRVSCLIAEKSHRRRFIGLVSRSQLAIPVKRAQDNLELKTGTIKWDPQNELHIFGENTKFLTECEPKGLLALPKALGTGVIEKVISDNELYMKKPFRFASPKAEAEGKKLLESGTAFKAAGKIDQSEVYAQVFEHLAHGNCIGVFSEGGSHDRPDLLPLKAGVALMALGAMDSTPGLNVKIVPVGMNYFHAHKFRSRALVEFGTPIEINDDLLKMYSNSKTSNDAVKILLDDITKAVKGVTVSCPDFETLSVVQAARRMYANNLSSQLSISSKVEMTRRLLQGYLHFKDKPRVQKLKDEVLKYNDNLRSFQIPDHLIRSSDFKKSKILIFLEFLSNGIQMIIHAAGALPGAILFSPVFIATKKISERKRAEALANSTVKIKGNDVIATWKILVALGFAPILYTVYSLIGIRIVHMYYPNVSCFYAFGIFYLLSVSITYSALTFGDRGMDLFKKTRSSWKLLTDKSSLEKLKSQRDQISSEITSLINEYGPQLYPDFDLRDYESNLKLKKSLRNQRRKRQPGSNVESSLTEEEELEELKTQDLRRRRIERKQKKSSKVDLSSASSSSLDEKFKILQDTQILNDDVNSSSEMSSGSISDTELSSSDSEYAATSSKSKALNIIREKIIHDNREREEQQ</sequence>
<evidence type="ECO:0000313" key="5">
    <source>
        <dbReference type="Proteomes" id="UP000307173"/>
    </source>
</evidence>
<dbReference type="EMBL" id="SELW01000638">
    <property type="protein sequence ID" value="TID17184.1"/>
    <property type="molecule type" value="Genomic_DNA"/>
</dbReference>
<feature type="compositionally biased region" description="Low complexity" evidence="1">
    <location>
        <begin position="694"/>
        <end position="721"/>
    </location>
</feature>
<evidence type="ECO:0000256" key="2">
    <source>
        <dbReference type="SAM" id="Phobius"/>
    </source>
</evidence>
<dbReference type="AlphaFoldDB" id="A0A4T0WX22"/>
<dbReference type="PANTHER" id="PTHR31605:SF0">
    <property type="entry name" value="GLYCEROL-3-PHOSPHATE O-ACYLTRANSFERASE 1"/>
    <property type="match status" value="1"/>
</dbReference>
<name>A0A4T0WX22_9ASCO</name>
<proteinExistence type="predicted"/>
<keyword evidence="2" id="KW-0472">Membrane</keyword>
<evidence type="ECO:0000256" key="1">
    <source>
        <dbReference type="SAM" id="MobiDB-lite"/>
    </source>
</evidence>
<feature type="compositionally biased region" description="Polar residues" evidence="1">
    <location>
        <begin position="1"/>
        <end position="25"/>
    </location>
</feature>
<dbReference type="GO" id="GO:0008654">
    <property type="term" value="P:phospholipid biosynthetic process"/>
    <property type="evidence" value="ECO:0007669"/>
    <property type="project" value="TreeGrafter"/>
</dbReference>
<keyword evidence="5" id="KW-1185">Reference proteome</keyword>
<protein>
    <recommendedName>
        <fullName evidence="3">Phospholipid/glycerol acyltransferase domain-containing protein</fullName>
    </recommendedName>
</protein>
<accession>A0A4T0WX22</accession>
<dbReference type="SMART" id="SM00563">
    <property type="entry name" value="PlsC"/>
    <property type="match status" value="1"/>
</dbReference>
<reference evidence="4 5" key="1">
    <citation type="journal article" date="2019" name="Front. Genet.">
        <title>Whole-Genome Sequencing of the Opportunistic Yeast Pathogen Candida inconspicua Uncovers Its Hybrid Origin.</title>
        <authorList>
            <person name="Mixao V."/>
            <person name="Hansen A.P."/>
            <person name="Saus E."/>
            <person name="Boekhout T."/>
            <person name="Lass-Florl C."/>
            <person name="Gabaldon T."/>
        </authorList>
    </citation>
    <scope>NUCLEOTIDE SEQUENCE [LARGE SCALE GENOMIC DNA]</scope>
    <source>
        <strain evidence="4 5">CBS 180</strain>
    </source>
</reference>
<dbReference type="GO" id="GO:0016287">
    <property type="term" value="F:glycerone-phosphate O-acyltransferase activity"/>
    <property type="evidence" value="ECO:0007669"/>
    <property type="project" value="TreeGrafter"/>
</dbReference>
<dbReference type="PANTHER" id="PTHR31605">
    <property type="entry name" value="GLYCEROL-3-PHOSPHATE O-ACYLTRANSFERASE 1"/>
    <property type="match status" value="1"/>
</dbReference>
<feature type="domain" description="Phospholipid/glycerol acyltransferase" evidence="3">
    <location>
        <begin position="83"/>
        <end position="297"/>
    </location>
</feature>
<evidence type="ECO:0000259" key="3">
    <source>
        <dbReference type="SMART" id="SM00563"/>
    </source>
</evidence>
<dbReference type="STRING" id="52247.A0A4T0WX22"/>
<feature type="region of interest" description="Disordered" evidence="1">
    <location>
        <begin position="1"/>
        <end position="29"/>
    </location>
</feature>
<keyword evidence="2" id="KW-1133">Transmembrane helix</keyword>
<organism evidence="4 5">
    <name type="scientific">Pichia inconspicua</name>
    <dbReference type="NCBI Taxonomy" id="52247"/>
    <lineage>
        <taxon>Eukaryota</taxon>
        <taxon>Fungi</taxon>
        <taxon>Dikarya</taxon>
        <taxon>Ascomycota</taxon>
        <taxon>Saccharomycotina</taxon>
        <taxon>Pichiomycetes</taxon>
        <taxon>Pichiales</taxon>
        <taxon>Pichiaceae</taxon>
        <taxon>Pichia</taxon>
    </lineage>
</organism>
<gene>
    <name evidence="4" type="ORF">CANINC_004043</name>
</gene>
<keyword evidence="2" id="KW-0812">Transmembrane</keyword>
<dbReference type="InterPro" id="IPR002123">
    <property type="entry name" value="Plipid/glycerol_acylTrfase"/>
</dbReference>
<dbReference type="Proteomes" id="UP000307173">
    <property type="component" value="Unassembled WGS sequence"/>
</dbReference>
<comment type="caution">
    <text evidence="4">The sequence shown here is derived from an EMBL/GenBank/DDBJ whole genome shotgun (WGS) entry which is preliminary data.</text>
</comment>
<feature type="region of interest" description="Disordered" evidence="1">
    <location>
        <begin position="619"/>
        <end position="646"/>
    </location>
</feature>
<evidence type="ECO:0000313" key="4">
    <source>
        <dbReference type="EMBL" id="TID17184.1"/>
    </source>
</evidence>
<dbReference type="GO" id="GO:0004366">
    <property type="term" value="F:glycerol-3-phosphate O-acyltransferase activity"/>
    <property type="evidence" value="ECO:0007669"/>
    <property type="project" value="TreeGrafter"/>
</dbReference>
<dbReference type="OrthoDB" id="2427554at2759"/>
<dbReference type="CDD" id="cd07992">
    <property type="entry name" value="LPLAT_AAK14816-like"/>
    <property type="match status" value="1"/>
</dbReference>